<accession>I3S6W0</accession>
<sequence length="57" mass="6221">MRITATVDMDINKVFMNSLRGPLSKMKRTAKVIENVNTPSAIAPVCKSTFKAGPPIM</sequence>
<dbReference type="AlphaFoldDB" id="I3S6W0"/>
<reference evidence="1" key="1">
    <citation type="submission" date="2012-05" db="EMBL/GenBank/DDBJ databases">
        <authorList>
            <person name="Krishnakumar V."/>
            <person name="Cheung F."/>
            <person name="Xiao Y."/>
            <person name="Chan A."/>
            <person name="Moskal W.A."/>
            <person name="Town C.D."/>
        </authorList>
    </citation>
    <scope>NUCLEOTIDE SEQUENCE</scope>
</reference>
<name>I3S6W0_MEDTR</name>
<evidence type="ECO:0000313" key="1">
    <source>
        <dbReference type="EMBL" id="AFK36002.1"/>
    </source>
</evidence>
<organism evidence="1">
    <name type="scientific">Medicago truncatula</name>
    <name type="common">Barrel medic</name>
    <name type="synonym">Medicago tribuloides</name>
    <dbReference type="NCBI Taxonomy" id="3880"/>
    <lineage>
        <taxon>Eukaryota</taxon>
        <taxon>Viridiplantae</taxon>
        <taxon>Streptophyta</taxon>
        <taxon>Embryophyta</taxon>
        <taxon>Tracheophyta</taxon>
        <taxon>Spermatophyta</taxon>
        <taxon>Magnoliopsida</taxon>
        <taxon>eudicotyledons</taxon>
        <taxon>Gunneridae</taxon>
        <taxon>Pentapetalae</taxon>
        <taxon>rosids</taxon>
        <taxon>fabids</taxon>
        <taxon>Fabales</taxon>
        <taxon>Fabaceae</taxon>
        <taxon>Papilionoideae</taxon>
        <taxon>50 kb inversion clade</taxon>
        <taxon>NPAAA clade</taxon>
        <taxon>Hologalegina</taxon>
        <taxon>IRL clade</taxon>
        <taxon>Trifolieae</taxon>
        <taxon>Medicago</taxon>
    </lineage>
</organism>
<protein>
    <submittedName>
        <fullName evidence="1">Uncharacterized protein</fullName>
    </submittedName>
</protein>
<proteinExistence type="evidence at transcript level"/>
<dbReference type="EMBL" id="BT136207">
    <property type="protein sequence ID" value="AFK36002.1"/>
    <property type="molecule type" value="mRNA"/>
</dbReference>